<evidence type="ECO:0000313" key="2">
    <source>
        <dbReference type="Proteomes" id="UP001500582"/>
    </source>
</evidence>
<gene>
    <name evidence="1" type="ORF">GCM10023149_51050</name>
</gene>
<dbReference type="EMBL" id="BAABFT010000024">
    <property type="protein sequence ID" value="GAA4339971.1"/>
    <property type="molecule type" value="Genomic_DNA"/>
</dbReference>
<name>A0ABP8HIV8_9SPHI</name>
<evidence type="ECO:0000313" key="1">
    <source>
        <dbReference type="EMBL" id="GAA4339971.1"/>
    </source>
</evidence>
<reference evidence="2" key="1">
    <citation type="journal article" date="2019" name="Int. J. Syst. Evol. Microbiol.">
        <title>The Global Catalogue of Microorganisms (GCM) 10K type strain sequencing project: providing services to taxonomists for standard genome sequencing and annotation.</title>
        <authorList>
            <consortium name="The Broad Institute Genomics Platform"/>
            <consortium name="The Broad Institute Genome Sequencing Center for Infectious Disease"/>
            <person name="Wu L."/>
            <person name="Ma J."/>
        </authorList>
    </citation>
    <scope>NUCLEOTIDE SEQUENCE [LARGE SCALE GENOMIC DNA]</scope>
    <source>
        <strain evidence="2">JCM 17705</strain>
    </source>
</reference>
<dbReference type="RefSeq" id="WP_345214062.1">
    <property type="nucleotide sequence ID" value="NZ_BAABFT010000024.1"/>
</dbReference>
<comment type="caution">
    <text evidence="1">The sequence shown here is derived from an EMBL/GenBank/DDBJ whole genome shotgun (WGS) entry which is preliminary data.</text>
</comment>
<protein>
    <recommendedName>
        <fullName evidence="3">Addiction module component</fullName>
    </recommendedName>
</protein>
<proteinExistence type="predicted"/>
<evidence type="ECO:0008006" key="3">
    <source>
        <dbReference type="Google" id="ProtNLM"/>
    </source>
</evidence>
<organism evidence="1 2">
    <name type="scientific">Mucilaginibacter gynuensis</name>
    <dbReference type="NCBI Taxonomy" id="1302236"/>
    <lineage>
        <taxon>Bacteria</taxon>
        <taxon>Pseudomonadati</taxon>
        <taxon>Bacteroidota</taxon>
        <taxon>Sphingobacteriia</taxon>
        <taxon>Sphingobacteriales</taxon>
        <taxon>Sphingobacteriaceae</taxon>
        <taxon>Mucilaginibacter</taxon>
    </lineage>
</organism>
<accession>A0ABP8HIV8</accession>
<keyword evidence="2" id="KW-1185">Reference proteome</keyword>
<sequence>MHEPTDQKSLLPNWQQELLDLRLRNIEQHPESIKPITDLSWILEEKENDE</sequence>
<dbReference type="Proteomes" id="UP001500582">
    <property type="component" value="Unassembled WGS sequence"/>
</dbReference>